<accession>A0ABU9Z0U8</accession>
<dbReference type="RefSeq" id="WP_345920384.1">
    <property type="nucleotide sequence ID" value="NZ_JBDIVE010000008.1"/>
</dbReference>
<keyword evidence="2" id="KW-0812">Transmembrane</keyword>
<evidence type="ECO:0000313" key="4">
    <source>
        <dbReference type="Proteomes" id="UP001410394"/>
    </source>
</evidence>
<comment type="caution">
    <text evidence="3">The sequence shown here is derived from an EMBL/GenBank/DDBJ whole genome shotgun (WGS) entry which is preliminary data.</text>
</comment>
<gene>
    <name evidence="3" type="ORF">ABDB84_14070</name>
</gene>
<keyword evidence="2" id="KW-0472">Membrane</keyword>
<feature type="compositionally biased region" description="Basic residues" evidence="1">
    <location>
        <begin position="163"/>
        <end position="175"/>
    </location>
</feature>
<feature type="transmembrane region" description="Helical" evidence="2">
    <location>
        <begin position="12"/>
        <end position="35"/>
    </location>
</feature>
<keyword evidence="4" id="KW-1185">Reference proteome</keyword>
<feature type="region of interest" description="Disordered" evidence="1">
    <location>
        <begin position="160"/>
        <end position="184"/>
    </location>
</feature>
<evidence type="ECO:0000313" key="3">
    <source>
        <dbReference type="EMBL" id="MEN3069610.1"/>
    </source>
</evidence>
<feature type="transmembrane region" description="Helical" evidence="2">
    <location>
        <begin position="129"/>
        <end position="156"/>
    </location>
</feature>
<sequence length="184" mass="19978">MSKARENPFKQIAIELAASSILLLVGIGLLVGGVFQAVSTTRFLARAHEVQGVVVDRSVSRPRIGERGLALYAPIVEYRDSNGRVRLYEPDTRDSSSNYAIGQTILLYVQDADDGSPQRVRLANAADPWFGSAIALFMGAGFTIWGCIAVFIVWSAKPNPQTAKRRKISPSRKTTKPTSPSSNA</sequence>
<organism evidence="3 4">
    <name type="scientific">Uliginosibacterium sediminicola</name>
    <dbReference type="NCBI Taxonomy" id="2024550"/>
    <lineage>
        <taxon>Bacteria</taxon>
        <taxon>Pseudomonadati</taxon>
        <taxon>Pseudomonadota</taxon>
        <taxon>Betaproteobacteria</taxon>
        <taxon>Rhodocyclales</taxon>
        <taxon>Zoogloeaceae</taxon>
        <taxon>Uliginosibacterium</taxon>
    </lineage>
</organism>
<evidence type="ECO:0000256" key="2">
    <source>
        <dbReference type="SAM" id="Phobius"/>
    </source>
</evidence>
<proteinExistence type="predicted"/>
<keyword evidence="2" id="KW-1133">Transmembrane helix</keyword>
<reference evidence="3 4" key="1">
    <citation type="journal article" date="2018" name="Int. J. Syst. Evol. Microbiol.">
        <title>Uliginosibacterium sediminicola sp. nov., isolated from freshwater sediment.</title>
        <authorList>
            <person name="Hwang W.M."/>
            <person name="Kim S.M."/>
            <person name="Kang K."/>
            <person name="Ahn T.Y."/>
        </authorList>
    </citation>
    <scope>NUCLEOTIDE SEQUENCE [LARGE SCALE GENOMIC DNA]</scope>
    <source>
        <strain evidence="3 4">M1-21</strain>
    </source>
</reference>
<dbReference type="Proteomes" id="UP001410394">
    <property type="component" value="Unassembled WGS sequence"/>
</dbReference>
<evidence type="ECO:0000256" key="1">
    <source>
        <dbReference type="SAM" id="MobiDB-lite"/>
    </source>
</evidence>
<dbReference type="EMBL" id="JBDIVE010000008">
    <property type="protein sequence ID" value="MEN3069610.1"/>
    <property type="molecule type" value="Genomic_DNA"/>
</dbReference>
<name>A0ABU9Z0U8_9RHOO</name>
<protein>
    <submittedName>
        <fullName evidence="3">DUF3592 domain-containing protein</fullName>
    </submittedName>
</protein>